<keyword evidence="4" id="KW-1185">Reference proteome</keyword>
<protein>
    <submittedName>
        <fullName evidence="2">Uncharacterized protein</fullName>
    </submittedName>
</protein>
<evidence type="ECO:0000256" key="1">
    <source>
        <dbReference type="SAM" id="Phobius"/>
    </source>
</evidence>
<reference evidence="2" key="1">
    <citation type="journal article" date="2014" name="Int. J. Syst. Evol. Microbiol.">
        <title>Complete genome sequence of Corynebacterium casei LMG S-19264T (=DSM 44701T), isolated from a smear-ripened cheese.</title>
        <authorList>
            <consortium name="US DOE Joint Genome Institute (JGI-PGF)"/>
            <person name="Walter F."/>
            <person name="Albersmeier A."/>
            <person name="Kalinowski J."/>
            <person name="Ruckert C."/>
        </authorList>
    </citation>
    <scope>NUCLEOTIDE SEQUENCE</scope>
    <source>
        <strain evidence="2">JCM 16108</strain>
    </source>
</reference>
<keyword evidence="1" id="KW-1133">Transmembrane helix</keyword>
<keyword evidence="1" id="KW-0472">Membrane</keyword>
<dbReference type="EMBL" id="JAGGKO010000006">
    <property type="protein sequence ID" value="MBP1955773.1"/>
    <property type="molecule type" value="Genomic_DNA"/>
</dbReference>
<proteinExistence type="predicted"/>
<name>A0A830G3R9_9EURY</name>
<evidence type="ECO:0000313" key="3">
    <source>
        <dbReference type="EMBL" id="MBP1955773.1"/>
    </source>
</evidence>
<dbReference type="Proteomes" id="UP000614609">
    <property type="component" value="Unassembled WGS sequence"/>
</dbReference>
<dbReference type="RefSeq" id="WP_188873011.1">
    <property type="nucleotide sequence ID" value="NZ_BMOO01000007.1"/>
</dbReference>
<keyword evidence="1" id="KW-0812">Transmembrane</keyword>
<organism evidence="2 4">
    <name type="scientific">Halarchaeum rubridurum</name>
    <dbReference type="NCBI Taxonomy" id="489911"/>
    <lineage>
        <taxon>Archaea</taxon>
        <taxon>Methanobacteriati</taxon>
        <taxon>Methanobacteriota</taxon>
        <taxon>Stenosarchaea group</taxon>
        <taxon>Halobacteria</taxon>
        <taxon>Halobacteriales</taxon>
        <taxon>Halobacteriaceae</taxon>
    </lineage>
</organism>
<dbReference type="EMBL" id="BMOO01000007">
    <property type="protein sequence ID" value="GGM74662.1"/>
    <property type="molecule type" value="Genomic_DNA"/>
</dbReference>
<dbReference type="AlphaFoldDB" id="A0A830G3R9"/>
<reference evidence="3" key="3">
    <citation type="submission" date="2021-03" db="EMBL/GenBank/DDBJ databases">
        <title>Genomic Encyclopedia of Type Strains, Phase IV (KMG-IV): sequencing the most valuable type-strain genomes for metagenomic binning, comparative biology and taxonomic classification.</title>
        <authorList>
            <person name="Goeker M."/>
        </authorList>
    </citation>
    <scope>NUCLEOTIDE SEQUENCE</scope>
    <source>
        <strain evidence="3">DSM 22443</strain>
    </source>
</reference>
<gene>
    <name evidence="2" type="ORF">GCM10009017_25770</name>
    <name evidence="3" type="ORF">J2752_002702</name>
</gene>
<evidence type="ECO:0000313" key="4">
    <source>
        <dbReference type="Proteomes" id="UP000614609"/>
    </source>
</evidence>
<dbReference type="Proteomes" id="UP000765891">
    <property type="component" value="Unassembled WGS sequence"/>
</dbReference>
<sequence length="64" mass="6618">MQTATRVRLAAALCAALGALGAATLLLRDGLARPVLLAACAMVLVVAALLYRRADGAESRRPGW</sequence>
<feature type="transmembrane region" description="Helical" evidence="1">
    <location>
        <begin position="31"/>
        <end position="51"/>
    </location>
</feature>
<evidence type="ECO:0000313" key="2">
    <source>
        <dbReference type="EMBL" id="GGM74662.1"/>
    </source>
</evidence>
<accession>A0A830G3R9</accession>
<comment type="caution">
    <text evidence="2">The sequence shown here is derived from an EMBL/GenBank/DDBJ whole genome shotgun (WGS) entry which is preliminary data.</text>
</comment>
<reference evidence="2" key="2">
    <citation type="submission" date="2020-09" db="EMBL/GenBank/DDBJ databases">
        <authorList>
            <person name="Sun Q."/>
            <person name="Ohkuma M."/>
        </authorList>
    </citation>
    <scope>NUCLEOTIDE SEQUENCE</scope>
    <source>
        <strain evidence="2">JCM 16108</strain>
    </source>
</reference>